<dbReference type="EMBL" id="JAANCM010000009">
    <property type="protein sequence ID" value="NHT77575.1"/>
    <property type="molecule type" value="Genomic_DNA"/>
</dbReference>
<dbReference type="AlphaFoldDB" id="A0AA43ZGQ8"/>
<comment type="caution">
    <text evidence="2">The sequence shown here is derived from an EMBL/GenBank/DDBJ whole genome shotgun (WGS) entry which is preliminary data.</text>
</comment>
<dbReference type="Proteomes" id="UP001155840">
    <property type="component" value="Unassembled WGS sequence"/>
</dbReference>
<reference evidence="2" key="1">
    <citation type="submission" date="2020-03" db="EMBL/GenBank/DDBJ databases">
        <title>Ferranicluibacter endophyticum gen. nov., sp. nov., a new genus isolated from Rubus ulmifolius Schott. stem.</title>
        <authorList>
            <person name="Roca-Couso R."/>
            <person name="Flores-Felix J.D."/>
            <person name="Igual J.M."/>
            <person name="Rivas R."/>
        </authorList>
    </citation>
    <scope>NUCLEOTIDE SEQUENCE</scope>
    <source>
        <strain evidence="2">CRRU44</strain>
    </source>
</reference>
<dbReference type="Gene3D" id="2.40.50.90">
    <property type="match status" value="1"/>
</dbReference>
<evidence type="ECO:0000313" key="3">
    <source>
        <dbReference type="Proteomes" id="UP001155840"/>
    </source>
</evidence>
<protein>
    <submittedName>
        <fullName evidence="2">Thermonuclease family protein</fullName>
    </submittedName>
</protein>
<gene>
    <name evidence="2" type="ORF">G8E10_17820</name>
</gene>
<dbReference type="SUPFAM" id="SSF50199">
    <property type="entry name" value="Staphylococcal nuclease"/>
    <property type="match status" value="1"/>
</dbReference>
<name>A0AA43ZGQ8_9HYPH</name>
<proteinExistence type="predicted"/>
<dbReference type="InterPro" id="IPR016071">
    <property type="entry name" value="Staphylococal_nuclease_OB-fold"/>
</dbReference>
<evidence type="ECO:0000259" key="1">
    <source>
        <dbReference type="Pfam" id="PF00565"/>
    </source>
</evidence>
<dbReference type="Pfam" id="PF00565">
    <property type="entry name" value="SNase"/>
    <property type="match status" value="1"/>
</dbReference>
<dbReference type="InterPro" id="IPR035437">
    <property type="entry name" value="SNase_OB-fold_sf"/>
</dbReference>
<organism evidence="2 3">
    <name type="scientific">Ferranicluibacter rubi</name>
    <dbReference type="NCBI Taxonomy" id="2715133"/>
    <lineage>
        <taxon>Bacteria</taxon>
        <taxon>Pseudomonadati</taxon>
        <taxon>Pseudomonadota</taxon>
        <taxon>Alphaproteobacteria</taxon>
        <taxon>Hyphomicrobiales</taxon>
        <taxon>Rhizobiaceae</taxon>
        <taxon>Ferranicluibacter</taxon>
    </lineage>
</organism>
<feature type="domain" description="TNase-like" evidence="1">
    <location>
        <begin position="1"/>
        <end position="76"/>
    </location>
</feature>
<accession>A0AA43ZGQ8</accession>
<evidence type="ECO:0000313" key="2">
    <source>
        <dbReference type="EMBL" id="NHT77575.1"/>
    </source>
</evidence>
<keyword evidence="3" id="KW-1185">Reference proteome</keyword>
<sequence length="90" mass="9847">MRLLDIDAPEMRGACQAETAKARAATERLSSLMTGGFRIKDSGDKDRTSDRRSLVRILLSDGRDAEAVLISEGLAQPWPNVGNTWCGVDR</sequence>